<keyword evidence="1" id="KW-1133">Transmembrane helix</keyword>
<feature type="transmembrane region" description="Helical" evidence="1">
    <location>
        <begin position="12"/>
        <end position="29"/>
    </location>
</feature>
<feature type="transmembrane region" description="Helical" evidence="1">
    <location>
        <begin position="110"/>
        <end position="133"/>
    </location>
</feature>
<evidence type="ECO:0008006" key="4">
    <source>
        <dbReference type="Google" id="ProtNLM"/>
    </source>
</evidence>
<accession>A0ABW7D3K6</accession>
<organism evidence="2 3">
    <name type="scientific">Stenotrophomonas nematodicola</name>
    <dbReference type="NCBI Taxonomy" id="2656746"/>
    <lineage>
        <taxon>Bacteria</taxon>
        <taxon>Pseudomonadati</taxon>
        <taxon>Pseudomonadota</taxon>
        <taxon>Gammaproteobacteria</taxon>
        <taxon>Lysobacterales</taxon>
        <taxon>Lysobacteraceae</taxon>
        <taxon>Stenotrophomonas</taxon>
    </lineage>
</organism>
<dbReference type="RefSeq" id="WP_394164665.1">
    <property type="nucleotide sequence ID" value="NZ_JBHGCJ010000020.1"/>
</dbReference>
<feature type="transmembrane region" description="Helical" evidence="1">
    <location>
        <begin position="49"/>
        <end position="69"/>
    </location>
</feature>
<sequence>MTTSLSRSSWIAAIRIWAIVAAIYIHAGFQPDHGRPRLFDGIEPPYPVRAVSVLCVVSAIEIAMVCAMVRPWRSHRRWRRLLLTTVLMLAWSVYWVLIAMHQPPAQGAHLLWLLALDACLLIAMFADVAVCPFKRLYRWRAARRTAV</sequence>
<keyword evidence="3" id="KW-1185">Reference proteome</keyword>
<dbReference type="Proteomes" id="UP001605261">
    <property type="component" value="Unassembled WGS sequence"/>
</dbReference>
<keyword evidence="1" id="KW-0812">Transmembrane</keyword>
<evidence type="ECO:0000313" key="3">
    <source>
        <dbReference type="Proteomes" id="UP001605261"/>
    </source>
</evidence>
<feature type="transmembrane region" description="Helical" evidence="1">
    <location>
        <begin position="81"/>
        <end position="98"/>
    </location>
</feature>
<evidence type="ECO:0000313" key="2">
    <source>
        <dbReference type="EMBL" id="MFG6111371.1"/>
    </source>
</evidence>
<gene>
    <name evidence="2" type="ORF">ACEU0G_001704</name>
</gene>
<reference evidence="2 3" key="1">
    <citation type="submission" date="2024-09" db="EMBL/GenBank/DDBJ databases">
        <authorList>
            <consortium name="All-Russian atlas of soil microorganisms"/>
            <consortium name="as a basis for the search for new antimicrobial producers and enzymes with unique properties"/>
            <person name="Sokolova E.A."/>
            <person name="Voronina E.N."/>
        </authorList>
    </citation>
    <scope>NUCLEOTIDE SEQUENCE [LARGE SCALE GENOMIC DNA]</scope>
    <source>
        <strain evidence="2 3">AF-22b-331.1</strain>
    </source>
</reference>
<proteinExistence type="predicted"/>
<name>A0ABW7D3K6_9GAMM</name>
<keyword evidence="1" id="KW-0472">Membrane</keyword>
<evidence type="ECO:0000256" key="1">
    <source>
        <dbReference type="SAM" id="Phobius"/>
    </source>
</evidence>
<dbReference type="EMBL" id="JBHGCJ010000020">
    <property type="protein sequence ID" value="MFG6111371.1"/>
    <property type="molecule type" value="Genomic_DNA"/>
</dbReference>
<comment type="caution">
    <text evidence="2">The sequence shown here is derived from an EMBL/GenBank/DDBJ whole genome shotgun (WGS) entry which is preliminary data.</text>
</comment>
<protein>
    <recommendedName>
        <fullName evidence="4">Transmembrane protein</fullName>
    </recommendedName>
</protein>